<dbReference type="EMBL" id="CM041540">
    <property type="protein sequence ID" value="KAI3366830.1"/>
    <property type="molecule type" value="Genomic_DNA"/>
</dbReference>
<name>A0ACB8WFL8_9TELE</name>
<organism evidence="1 2">
    <name type="scientific">Scortum barcoo</name>
    <name type="common">barcoo grunter</name>
    <dbReference type="NCBI Taxonomy" id="214431"/>
    <lineage>
        <taxon>Eukaryota</taxon>
        <taxon>Metazoa</taxon>
        <taxon>Chordata</taxon>
        <taxon>Craniata</taxon>
        <taxon>Vertebrata</taxon>
        <taxon>Euteleostomi</taxon>
        <taxon>Actinopterygii</taxon>
        <taxon>Neopterygii</taxon>
        <taxon>Teleostei</taxon>
        <taxon>Neoteleostei</taxon>
        <taxon>Acanthomorphata</taxon>
        <taxon>Eupercaria</taxon>
        <taxon>Centrarchiformes</taxon>
        <taxon>Terapontoidei</taxon>
        <taxon>Terapontidae</taxon>
        <taxon>Scortum</taxon>
    </lineage>
</organism>
<reference evidence="1" key="1">
    <citation type="submission" date="2022-04" db="EMBL/GenBank/DDBJ databases">
        <title>Jade perch genome.</title>
        <authorList>
            <person name="Chao B."/>
        </authorList>
    </citation>
    <scope>NUCLEOTIDE SEQUENCE</scope>
    <source>
        <strain evidence="1">CB-2022</strain>
    </source>
</reference>
<evidence type="ECO:0000313" key="1">
    <source>
        <dbReference type="EMBL" id="KAI3366830.1"/>
    </source>
</evidence>
<dbReference type="Proteomes" id="UP000831701">
    <property type="component" value="Chromosome 10"/>
</dbReference>
<sequence>MAREEEEEELTADGPKEVDMFTSVRCLGYLSSINLLVAVCVGMYVRWEVTSEPMILVIFILGLFVLGIASILHYYFAIEKASLSLFHLWFSFLLGLLCFLNSPALDSNVKELVSNYLLLASVIMKAVWAVTERICSSIRYKPTVLTSAELLELLGFGIASTTMVFHKSVAIIGLVVALGSLIVDLRMKSLLALPNLATFALVTSLVFFQALDIAANPYALGCYLGRLLCEPVLDVYFSGLGPSERWIPVLSMGKVWRRLSLLPLSAAELAFFVLAALKLGHLELWYLVIPGFCLFGLFWSICHVILLITIWGFHTKLTECQKAWRAQRSSSRSLDQVMASRGIRHFCLISERLVFFSMLSTIILGAVSWQPSNGFFLSALLVVLPLESLAHGLFHELGSSLGGTCVGYALVIPTAYCRPVSCRSRERSVCKAVRARVRGEDRERGENAAVYNQLFDGRRSCFHNDKSPTGRLERWSADGQPTLLPPEQVQQLNLRSTGMLNNVQRLFSHHMIQTFGCDYSTSGVTLEALLAKLRNFLELRTEDGPRHDTYLIFYSGHTHKGTGSWALAGGENLHLAQLLELWKEKNAGHCSRLILVLDTENSLPWVKEVRRVEGVHVAVQGAELSGTRVDPEAGDIPLLGDFTSEWVEFNCNPDCDTQWSEKGRAVTAIYGVSKRWSDYTLHLPTGSDVAKHWKTHFPKATYPMVHLSNWCCGLNLFWLCSVCLRCFRRCKLAWFPPAVLDTGQGIKLVHS</sequence>
<evidence type="ECO:0000313" key="2">
    <source>
        <dbReference type="Proteomes" id="UP000831701"/>
    </source>
</evidence>
<protein>
    <submittedName>
        <fullName evidence="1">Uncharacterized protein</fullName>
    </submittedName>
</protein>
<comment type="caution">
    <text evidence="1">The sequence shown here is derived from an EMBL/GenBank/DDBJ whole genome shotgun (WGS) entry which is preliminary data.</text>
</comment>
<gene>
    <name evidence="1" type="ORF">L3Q82_009481</name>
</gene>
<accession>A0ACB8WFL8</accession>
<keyword evidence="2" id="KW-1185">Reference proteome</keyword>
<proteinExistence type="predicted"/>